<gene>
    <name evidence="2" type="ORF">X797_012017</name>
</gene>
<dbReference type="eggNOG" id="ENOG502RJK3">
    <property type="taxonomic scope" value="Eukaryota"/>
</dbReference>
<evidence type="ECO:0000256" key="1">
    <source>
        <dbReference type="SAM" id="MobiDB-lite"/>
    </source>
</evidence>
<evidence type="ECO:0000313" key="2">
    <source>
        <dbReference type="EMBL" id="EXU94904.1"/>
    </source>
</evidence>
<feature type="compositionally biased region" description="Polar residues" evidence="1">
    <location>
        <begin position="395"/>
        <end position="406"/>
    </location>
</feature>
<comment type="caution">
    <text evidence="2">The sequence shown here is derived from an EMBL/GenBank/DDBJ whole genome shotgun (WGS) entry which is preliminary data.</text>
</comment>
<name>A0A014PH52_9HYPO</name>
<accession>A0A014PH52</accession>
<dbReference type="EMBL" id="JELW01000129">
    <property type="protein sequence ID" value="EXU94904.1"/>
    <property type="molecule type" value="Genomic_DNA"/>
</dbReference>
<feature type="compositionally biased region" description="Basic and acidic residues" evidence="1">
    <location>
        <begin position="476"/>
        <end position="487"/>
    </location>
</feature>
<dbReference type="HOGENOM" id="CLU_015560_0_0_1"/>
<feature type="compositionally biased region" description="Acidic residues" evidence="1">
    <location>
        <begin position="28"/>
        <end position="39"/>
    </location>
</feature>
<proteinExistence type="predicted"/>
<feature type="compositionally biased region" description="Polar residues" evidence="1">
    <location>
        <begin position="14"/>
        <end position="27"/>
    </location>
</feature>
<feature type="compositionally biased region" description="Basic and acidic residues" evidence="1">
    <location>
        <begin position="1"/>
        <end position="13"/>
    </location>
</feature>
<feature type="region of interest" description="Disordered" evidence="1">
    <location>
        <begin position="390"/>
        <end position="511"/>
    </location>
</feature>
<dbReference type="Proteomes" id="UP000030151">
    <property type="component" value="Unassembled WGS sequence"/>
</dbReference>
<reference evidence="2 3" key="1">
    <citation type="submission" date="2014-02" db="EMBL/GenBank/DDBJ databases">
        <title>The genome sequence of the entomopathogenic fungus Metarhizium robertsii ARSEF 2575.</title>
        <authorList>
            <person name="Giuliano Garisto Donzelli B."/>
            <person name="Roe B.A."/>
            <person name="Macmil S.L."/>
            <person name="Krasnoff S.B."/>
            <person name="Gibson D.M."/>
        </authorList>
    </citation>
    <scope>NUCLEOTIDE SEQUENCE [LARGE SCALE GENOMIC DNA]</scope>
    <source>
        <strain evidence="2 3">ARSEF 2575</strain>
    </source>
</reference>
<sequence>MNKGESTVRRLENGRNSNTLGGRQTSDPNEDEVTEDAPEEPVGSHYPKIKRPSIFNDLSESKPESAHTSAPAKSPTSPTSGNKVKSNRQSLGSPGVKGVLLETWRDSTVPDNDREHAVIEFIDVRDRLRTCIRPNPKYAESLEEDYPLCHTHDCLNERLDLDTLPPGPGGSWVTFERVIFSDHLVGLDHLQVKEYTRVRSEVAPEETNEARVEAEHAAVEEAKRRVSEYPALENPLQVAYGVDVPGKSAPICPDLKRRRVSGGFAAINPAPPEIAPEPAAIPTPQQSIAAHQTRFSIDPLPGTRPTRILMGYWNLSSEADPKDRHAVYGILGQNDAFRVKVVRETRDGRFVDGNFPSGAYQLDRGETSAECIENKTKAVYEAQTRAGTMPYKQPHNVTVPTFTASPQGDGDERINGRHGYGGHEPRQSHRTEPGPIRASLSENELRPNRLQSTEAAERTNALARRGIARAEAAQSRADRHAVHRERAAAAAAADAAASSMPLEHPHSTNGRMLFHESDDMQRLNKVWARQETLRMKGGPDDAKIYDGIKYERKATGPFMGKLVSQGVIINIDGEDYVEYRVLTKPSFF</sequence>
<protein>
    <submittedName>
        <fullName evidence="2">Uncharacterized protein</fullName>
    </submittedName>
</protein>
<feature type="compositionally biased region" description="Low complexity" evidence="1">
    <location>
        <begin position="66"/>
        <end position="80"/>
    </location>
</feature>
<feature type="region of interest" description="Disordered" evidence="1">
    <location>
        <begin position="1"/>
        <end position="95"/>
    </location>
</feature>
<evidence type="ECO:0000313" key="3">
    <source>
        <dbReference type="Proteomes" id="UP000030151"/>
    </source>
</evidence>
<dbReference type="AlphaFoldDB" id="A0A014PH52"/>
<feature type="compositionally biased region" description="Polar residues" evidence="1">
    <location>
        <begin position="81"/>
        <end position="92"/>
    </location>
</feature>
<feature type="compositionally biased region" description="Basic and acidic residues" evidence="1">
    <location>
        <begin position="410"/>
        <end position="432"/>
    </location>
</feature>
<organism evidence="2 3">
    <name type="scientific">Metarhizium robertsii</name>
    <dbReference type="NCBI Taxonomy" id="568076"/>
    <lineage>
        <taxon>Eukaryota</taxon>
        <taxon>Fungi</taxon>
        <taxon>Dikarya</taxon>
        <taxon>Ascomycota</taxon>
        <taxon>Pezizomycotina</taxon>
        <taxon>Sordariomycetes</taxon>
        <taxon>Hypocreomycetidae</taxon>
        <taxon>Hypocreales</taxon>
        <taxon>Clavicipitaceae</taxon>
        <taxon>Metarhizium</taxon>
    </lineage>
</organism>
<feature type="compositionally biased region" description="Low complexity" evidence="1">
    <location>
        <begin position="488"/>
        <end position="497"/>
    </location>
</feature>